<evidence type="ECO:0000313" key="11">
    <source>
        <dbReference type="Proteomes" id="UP000280417"/>
    </source>
</evidence>
<comment type="cofactor">
    <cofactor evidence="1">
        <name>Zn(2+)</name>
        <dbReference type="ChEBI" id="CHEBI:29105"/>
    </cofactor>
</comment>
<evidence type="ECO:0000256" key="2">
    <source>
        <dbReference type="ARBA" id="ARBA00004196"/>
    </source>
</evidence>
<dbReference type="Pfam" id="PF01551">
    <property type="entry name" value="Peptidase_M23"/>
    <property type="match status" value="1"/>
</dbReference>
<dbReference type="GO" id="GO:0030313">
    <property type="term" value="C:cell envelope"/>
    <property type="evidence" value="ECO:0007669"/>
    <property type="project" value="UniProtKB-SubCell"/>
</dbReference>
<keyword evidence="5" id="KW-0378">Hydrolase</keyword>
<reference evidence="10 11" key="1">
    <citation type="submission" date="2018-06" db="EMBL/GenBank/DDBJ databases">
        <title>Extensive metabolic versatility and redundancy in microbially diverse, dynamic hydrothermal sediments.</title>
        <authorList>
            <person name="Dombrowski N."/>
            <person name="Teske A."/>
            <person name="Baker B.J."/>
        </authorList>
    </citation>
    <scope>NUCLEOTIDE SEQUENCE [LARGE SCALE GENOMIC DNA]</scope>
    <source>
        <strain evidence="10">B3_G15</strain>
    </source>
</reference>
<dbReference type="Gene3D" id="3.10.450.350">
    <property type="match status" value="1"/>
</dbReference>
<keyword evidence="7" id="KW-0482">Metalloprotease</keyword>
<keyword evidence="3" id="KW-0645">Protease</keyword>
<organism evidence="10 11">
    <name type="scientific">Aerophobetes bacterium</name>
    <dbReference type="NCBI Taxonomy" id="2030807"/>
    <lineage>
        <taxon>Bacteria</taxon>
        <taxon>Candidatus Aerophobota</taxon>
    </lineage>
</organism>
<evidence type="ECO:0000256" key="4">
    <source>
        <dbReference type="ARBA" id="ARBA00022723"/>
    </source>
</evidence>
<dbReference type="InterPro" id="IPR016047">
    <property type="entry name" value="M23ase_b-sheet_dom"/>
</dbReference>
<feature type="domain" description="M23ase beta-sheet core" evidence="8">
    <location>
        <begin position="318"/>
        <end position="413"/>
    </location>
</feature>
<dbReference type="GO" id="GO:0046872">
    <property type="term" value="F:metal ion binding"/>
    <property type="evidence" value="ECO:0007669"/>
    <property type="project" value="UniProtKB-KW"/>
</dbReference>
<dbReference type="CDD" id="cd12797">
    <property type="entry name" value="M23_peptidase"/>
    <property type="match status" value="1"/>
</dbReference>
<evidence type="ECO:0000313" key="10">
    <source>
        <dbReference type="EMBL" id="RLE11625.1"/>
    </source>
</evidence>
<dbReference type="AlphaFoldDB" id="A0A662D865"/>
<dbReference type="InterPro" id="IPR050570">
    <property type="entry name" value="Cell_wall_metabolism_enzyme"/>
</dbReference>
<evidence type="ECO:0000256" key="6">
    <source>
        <dbReference type="ARBA" id="ARBA00022833"/>
    </source>
</evidence>
<sequence>MRKRKLSLIAVGVVSAVLIVAFSKVFPSADSYLFNLFHTLLKNETQKVMQEERAGERIENLSSEENVSVRIKSTLTSPPPPENKIIPPVTIFSGKLRRGDTLYDCLRRGGVSPQRIYHISRSLKSVFNPKDCKPGDRVILQKSGEEGFLTVKYFPGGLNYYLLQEIEPGVFSVSKEKIPAKKILIGAKGKVRSSLYDAMKKEGLDNELILKFADIFSWEVDFLTDPRQGDTFELIWERYVSLEGKVLMEGRILAAEYINQGKSYTAIFYRDPEGHQGYFTPEGTSLRKSFLRSPLNYRRISSYFSYRRFHPILKIYRPHPGIDYAAPTGTPVSSIGEGVVIFAGWKGGFGRFVKIKHPNGYITSYGHLSRIAKGIRRGKKVAQGQVIGYVGATGLATGPHLDFRIAKNGRYLNFLRLKLPRAASVKSVYLEDFNKHKEVYVYYLEILSKNPENILVLLEEDLEKKKLVSSPFSPALSPSTHFPELLPLSRKKERLI</sequence>
<proteinExistence type="predicted"/>
<comment type="caution">
    <text evidence="10">The sequence shown here is derived from an EMBL/GenBank/DDBJ whole genome shotgun (WGS) entry which is preliminary data.</text>
</comment>
<evidence type="ECO:0000259" key="9">
    <source>
        <dbReference type="Pfam" id="PF19425"/>
    </source>
</evidence>
<dbReference type="GO" id="GO:0004222">
    <property type="term" value="F:metalloendopeptidase activity"/>
    <property type="evidence" value="ECO:0007669"/>
    <property type="project" value="TreeGrafter"/>
</dbReference>
<dbReference type="SUPFAM" id="SSF51261">
    <property type="entry name" value="Duplicated hybrid motif"/>
    <property type="match status" value="1"/>
</dbReference>
<dbReference type="PANTHER" id="PTHR21666">
    <property type="entry name" value="PEPTIDASE-RELATED"/>
    <property type="match status" value="1"/>
</dbReference>
<dbReference type="Proteomes" id="UP000280417">
    <property type="component" value="Unassembled WGS sequence"/>
</dbReference>
<evidence type="ECO:0000256" key="5">
    <source>
        <dbReference type="ARBA" id="ARBA00022801"/>
    </source>
</evidence>
<evidence type="ECO:0000256" key="1">
    <source>
        <dbReference type="ARBA" id="ARBA00001947"/>
    </source>
</evidence>
<evidence type="ECO:0000256" key="7">
    <source>
        <dbReference type="ARBA" id="ARBA00023049"/>
    </source>
</evidence>
<protein>
    <submittedName>
        <fullName evidence="10">Uncharacterized protein</fullName>
    </submittedName>
</protein>
<comment type="subcellular location">
    <subcellularLocation>
        <location evidence="2">Cell envelope</location>
    </subcellularLocation>
</comment>
<name>A0A662D865_UNCAE</name>
<keyword evidence="4" id="KW-0479">Metal-binding</keyword>
<keyword evidence="6" id="KW-0862">Zinc</keyword>
<dbReference type="Pfam" id="PF19425">
    <property type="entry name" value="Csd3_N2"/>
    <property type="match status" value="1"/>
</dbReference>
<dbReference type="InterPro" id="IPR045834">
    <property type="entry name" value="Csd3_N2"/>
</dbReference>
<dbReference type="PANTHER" id="PTHR21666:SF288">
    <property type="entry name" value="CELL DIVISION PROTEIN YTFB"/>
    <property type="match status" value="1"/>
</dbReference>
<dbReference type="Gene3D" id="2.70.70.10">
    <property type="entry name" value="Glucose Permease (Domain IIA)"/>
    <property type="match status" value="1"/>
</dbReference>
<dbReference type="EMBL" id="QMQA01000234">
    <property type="protein sequence ID" value="RLE11625.1"/>
    <property type="molecule type" value="Genomic_DNA"/>
</dbReference>
<gene>
    <name evidence="10" type="ORF">DRJ04_07695</name>
</gene>
<dbReference type="GO" id="GO:0006508">
    <property type="term" value="P:proteolysis"/>
    <property type="evidence" value="ECO:0007669"/>
    <property type="project" value="UniProtKB-KW"/>
</dbReference>
<accession>A0A662D865</accession>
<evidence type="ECO:0000259" key="8">
    <source>
        <dbReference type="Pfam" id="PF01551"/>
    </source>
</evidence>
<feature type="domain" description="Csd3-like second N-terminal" evidence="9">
    <location>
        <begin position="188"/>
        <end position="304"/>
    </location>
</feature>
<dbReference type="InterPro" id="IPR011055">
    <property type="entry name" value="Dup_hybrid_motif"/>
</dbReference>
<evidence type="ECO:0000256" key="3">
    <source>
        <dbReference type="ARBA" id="ARBA00022670"/>
    </source>
</evidence>